<feature type="region of interest" description="Disordered" evidence="1">
    <location>
        <begin position="185"/>
        <end position="213"/>
    </location>
</feature>
<reference evidence="2" key="1">
    <citation type="journal article" date="2019" name="Sci. Rep.">
        <title>Draft genome of Tanacetum cinerariifolium, the natural source of mosquito coil.</title>
        <authorList>
            <person name="Yamashiro T."/>
            <person name="Shiraishi A."/>
            <person name="Satake H."/>
            <person name="Nakayama K."/>
        </authorList>
    </citation>
    <scope>NUCLEOTIDE SEQUENCE</scope>
</reference>
<proteinExistence type="predicted"/>
<accession>A0A699H9D2</accession>
<dbReference type="AlphaFoldDB" id="A0A699H9D2"/>
<name>A0A699H9D2_TANCI</name>
<sequence length="487" mass="53840">MAGKEYIYKSLWAPKWAMEWANKSFSCHHVIDNEFEVCAWGCELTSLWPAVVTVEISASIPALAVLKPERLKSPLDFNNENPSLPMTEGKGTKDQAHERVAPEILPPGNMPTTRAASGVSLEEEVTAVGPYFSKKCRKRVNDGAVANATPKVLRKDYASVCPEQSTREGKSLPTIGLAADSTFVTPADTKGVGDPNPLSNAEPQPHPEQSMTQSFDISTGNVATIEVQDMHSAETERHALCEKCRVREIDLLPIYGWVTQRYLSARMGHDQQLPPGHPGRMPIGCRSHSATGVAMGSQLRLRFKQEVRLLKKARAQIARGDQRIQAEANMKKATKAKNAYLTKELKSLHTQFLDLQIRAAFEEFKKDEDDRMEKHCAEMYAYLDALSIDFNEELYPHMLTVITGRRWVIGHGLRLAVMKCAESIKPRAERSEVPNSGSAGGFKGCPNGGLVILLADAATQTETSEDDASPSLLRSKSLPPMYNLDWP</sequence>
<protein>
    <recommendedName>
        <fullName evidence="3">Transposase (Putative), gypsy type</fullName>
    </recommendedName>
</protein>
<evidence type="ECO:0008006" key="3">
    <source>
        <dbReference type="Google" id="ProtNLM"/>
    </source>
</evidence>
<comment type="caution">
    <text evidence="2">The sequence shown here is derived from an EMBL/GenBank/DDBJ whole genome shotgun (WGS) entry which is preliminary data.</text>
</comment>
<organism evidence="2">
    <name type="scientific">Tanacetum cinerariifolium</name>
    <name type="common">Dalmatian daisy</name>
    <name type="synonym">Chrysanthemum cinerariifolium</name>
    <dbReference type="NCBI Taxonomy" id="118510"/>
    <lineage>
        <taxon>Eukaryota</taxon>
        <taxon>Viridiplantae</taxon>
        <taxon>Streptophyta</taxon>
        <taxon>Embryophyta</taxon>
        <taxon>Tracheophyta</taxon>
        <taxon>Spermatophyta</taxon>
        <taxon>Magnoliopsida</taxon>
        <taxon>eudicotyledons</taxon>
        <taxon>Gunneridae</taxon>
        <taxon>Pentapetalae</taxon>
        <taxon>asterids</taxon>
        <taxon>campanulids</taxon>
        <taxon>Asterales</taxon>
        <taxon>Asteraceae</taxon>
        <taxon>Asteroideae</taxon>
        <taxon>Anthemideae</taxon>
        <taxon>Anthemidinae</taxon>
        <taxon>Tanacetum</taxon>
    </lineage>
</organism>
<feature type="compositionally biased region" description="Low complexity" evidence="1">
    <location>
        <begin position="469"/>
        <end position="480"/>
    </location>
</feature>
<dbReference type="EMBL" id="BKCJ010093728">
    <property type="protein sequence ID" value="GEX17939.1"/>
    <property type="molecule type" value="Genomic_DNA"/>
</dbReference>
<evidence type="ECO:0000313" key="2">
    <source>
        <dbReference type="EMBL" id="GEX17939.1"/>
    </source>
</evidence>
<gene>
    <name evidence="2" type="ORF">Tci_289914</name>
</gene>
<feature type="compositionally biased region" description="Polar residues" evidence="1">
    <location>
        <begin position="197"/>
        <end position="213"/>
    </location>
</feature>
<evidence type="ECO:0000256" key="1">
    <source>
        <dbReference type="SAM" id="MobiDB-lite"/>
    </source>
</evidence>
<feature type="region of interest" description="Disordered" evidence="1">
    <location>
        <begin position="461"/>
        <end position="487"/>
    </location>
</feature>